<accession>A0A2S5B604</accession>
<evidence type="ECO:0000259" key="1">
    <source>
        <dbReference type="PROSITE" id="PS50238"/>
    </source>
</evidence>
<dbReference type="InterPro" id="IPR001251">
    <property type="entry name" value="CRAL-TRIO_dom"/>
</dbReference>
<dbReference type="PANTHER" id="PTHR45808:SF2">
    <property type="entry name" value="RHO GTPASE-ACTIVATING PROTEIN 68F"/>
    <property type="match status" value="1"/>
</dbReference>
<dbReference type="Proteomes" id="UP000237144">
    <property type="component" value="Unassembled WGS sequence"/>
</dbReference>
<proteinExistence type="predicted"/>
<dbReference type="Pfam" id="PF00620">
    <property type="entry name" value="RhoGAP"/>
    <property type="match status" value="1"/>
</dbReference>
<dbReference type="OrthoDB" id="19923at2759"/>
<dbReference type="GO" id="GO:0005096">
    <property type="term" value="F:GTPase activator activity"/>
    <property type="evidence" value="ECO:0007669"/>
    <property type="project" value="TreeGrafter"/>
</dbReference>
<dbReference type="Pfam" id="PF13716">
    <property type="entry name" value="CRAL_TRIO_2"/>
    <property type="match status" value="1"/>
</dbReference>
<sequence>MDTSPTGQPRSRTTSGASSIYDWLPASWLGRQSYAAVDTRSDGHFDDDDDDDDLATVIRVGSQTGTQSTAEHSRVERLAVYQQVSNNSRSGPARTVAISLCRVPPPDSVSYADLLQYLASRIEDAAQDGAYDTVVFLDPAPYVPSLVQLATAYFSLSHTARKNVSRVCLVGGGWRTALLARIFSFSILSPRTLKRGKLQALSTLSELAAKVGAEAFRSLEIPLQVYIANAQRDGDLGFQEDEGAASLPADRSDGTLELVAVQIPPLVRDCLAVLAEQGPASVGIFRRSPSSANVGHLAGAYARGHPVRLDLAPDAPYLAASLLKRYLADLQEPVFSRSACETAKQCPLGDDDGAVAFIRKNICANLSPFTHALLCSMLPVLHAVSLNSSHNLMTSTNLVLCICPAFVGGIGASLEDVEMCRVPGMDCGTMKGLRKEAAGPQENSIGGVLRVMIDRFDKILAEDMPSA</sequence>
<dbReference type="PANTHER" id="PTHR45808">
    <property type="entry name" value="RHO GTPASE-ACTIVATING PROTEIN 68F"/>
    <property type="match status" value="1"/>
</dbReference>
<dbReference type="PROSITE" id="PS50238">
    <property type="entry name" value="RHOGAP"/>
    <property type="match status" value="1"/>
</dbReference>
<protein>
    <recommendedName>
        <fullName evidence="1">Rho-GAP domain-containing protein</fullName>
    </recommendedName>
</protein>
<organism evidence="2 3">
    <name type="scientific">Rhodotorula taiwanensis</name>
    <dbReference type="NCBI Taxonomy" id="741276"/>
    <lineage>
        <taxon>Eukaryota</taxon>
        <taxon>Fungi</taxon>
        <taxon>Dikarya</taxon>
        <taxon>Basidiomycota</taxon>
        <taxon>Pucciniomycotina</taxon>
        <taxon>Microbotryomycetes</taxon>
        <taxon>Sporidiobolales</taxon>
        <taxon>Sporidiobolaceae</taxon>
        <taxon>Rhodotorula</taxon>
    </lineage>
</organism>
<dbReference type="SMART" id="SM00324">
    <property type="entry name" value="RhoGAP"/>
    <property type="match status" value="1"/>
</dbReference>
<evidence type="ECO:0000313" key="2">
    <source>
        <dbReference type="EMBL" id="POY72212.1"/>
    </source>
</evidence>
<feature type="domain" description="Rho-GAP" evidence="1">
    <location>
        <begin position="256"/>
        <end position="460"/>
    </location>
</feature>
<dbReference type="Gene3D" id="1.10.555.10">
    <property type="entry name" value="Rho GTPase activation protein"/>
    <property type="match status" value="1"/>
</dbReference>
<dbReference type="GO" id="GO:0005737">
    <property type="term" value="C:cytoplasm"/>
    <property type="evidence" value="ECO:0007669"/>
    <property type="project" value="TreeGrafter"/>
</dbReference>
<gene>
    <name evidence="2" type="ORF">BMF94_4718</name>
</gene>
<reference evidence="2 3" key="1">
    <citation type="journal article" date="2018" name="Front. Microbiol.">
        <title>Prospects for Fungal Bioremediation of Acidic Radioactive Waste Sites: Characterization and Genome Sequence of Rhodotorula taiwanensis MD1149.</title>
        <authorList>
            <person name="Tkavc R."/>
            <person name="Matrosova V.Y."/>
            <person name="Grichenko O.E."/>
            <person name="Gostincar C."/>
            <person name="Volpe R.P."/>
            <person name="Klimenkova P."/>
            <person name="Gaidamakova E.K."/>
            <person name="Zhou C.E."/>
            <person name="Stewart B.J."/>
            <person name="Lyman M.G."/>
            <person name="Malfatti S.A."/>
            <person name="Rubinfeld B."/>
            <person name="Courtot M."/>
            <person name="Singh J."/>
            <person name="Dalgard C.L."/>
            <person name="Hamilton T."/>
            <person name="Frey K.G."/>
            <person name="Gunde-Cimerman N."/>
            <person name="Dugan L."/>
            <person name="Daly M.J."/>
        </authorList>
    </citation>
    <scope>NUCLEOTIDE SEQUENCE [LARGE SCALE GENOMIC DNA]</scope>
    <source>
        <strain evidence="2 3">MD1149</strain>
    </source>
</reference>
<evidence type="ECO:0000313" key="3">
    <source>
        <dbReference type="Proteomes" id="UP000237144"/>
    </source>
</evidence>
<dbReference type="GO" id="GO:0007264">
    <property type="term" value="P:small GTPase-mediated signal transduction"/>
    <property type="evidence" value="ECO:0007669"/>
    <property type="project" value="TreeGrafter"/>
</dbReference>
<dbReference type="SUPFAM" id="SSF48350">
    <property type="entry name" value="GTPase activation domain, GAP"/>
    <property type="match status" value="1"/>
</dbReference>
<dbReference type="CDD" id="cd00159">
    <property type="entry name" value="RhoGAP"/>
    <property type="match status" value="1"/>
</dbReference>
<dbReference type="InterPro" id="IPR000198">
    <property type="entry name" value="RhoGAP_dom"/>
</dbReference>
<comment type="caution">
    <text evidence="2">The sequence shown here is derived from an EMBL/GenBank/DDBJ whole genome shotgun (WGS) entry which is preliminary data.</text>
</comment>
<dbReference type="EMBL" id="PJQD01000055">
    <property type="protein sequence ID" value="POY72212.1"/>
    <property type="molecule type" value="Genomic_DNA"/>
</dbReference>
<name>A0A2S5B604_9BASI</name>
<dbReference type="STRING" id="741276.A0A2S5B604"/>
<dbReference type="AlphaFoldDB" id="A0A2S5B604"/>
<dbReference type="InterPro" id="IPR008936">
    <property type="entry name" value="Rho_GTPase_activation_prot"/>
</dbReference>
<keyword evidence="3" id="KW-1185">Reference proteome</keyword>